<reference evidence="2" key="1">
    <citation type="journal article" date="2019" name="Int. J. Syst. Evol. Microbiol.">
        <title>The Global Catalogue of Microorganisms (GCM) 10K type strain sequencing project: providing services to taxonomists for standard genome sequencing and annotation.</title>
        <authorList>
            <consortium name="The Broad Institute Genomics Platform"/>
            <consortium name="The Broad Institute Genome Sequencing Center for Infectious Disease"/>
            <person name="Wu L."/>
            <person name="Ma J."/>
        </authorList>
    </citation>
    <scope>NUCLEOTIDE SEQUENCE [LARGE SCALE GENOMIC DNA]</scope>
    <source>
        <strain evidence="2">JCM 16898</strain>
    </source>
</reference>
<evidence type="ECO:0000313" key="1">
    <source>
        <dbReference type="EMBL" id="GAA3522348.1"/>
    </source>
</evidence>
<dbReference type="Proteomes" id="UP001500689">
    <property type="component" value="Unassembled WGS sequence"/>
</dbReference>
<name>A0ABP6UTT8_9PSEU</name>
<accession>A0ABP6UTT8</accession>
<proteinExistence type="predicted"/>
<gene>
    <name evidence="1" type="ORF">GCM10022222_00140</name>
</gene>
<comment type="caution">
    <text evidence="1">The sequence shown here is derived from an EMBL/GenBank/DDBJ whole genome shotgun (WGS) entry which is preliminary data.</text>
</comment>
<protein>
    <recommendedName>
        <fullName evidence="3">Secreted protein</fullName>
    </recommendedName>
</protein>
<evidence type="ECO:0000313" key="2">
    <source>
        <dbReference type="Proteomes" id="UP001500689"/>
    </source>
</evidence>
<dbReference type="EMBL" id="BAAAZN010000001">
    <property type="protein sequence ID" value="GAA3522348.1"/>
    <property type="molecule type" value="Genomic_DNA"/>
</dbReference>
<evidence type="ECO:0008006" key="3">
    <source>
        <dbReference type="Google" id="ProtNLM"/>
    </source>
</evidence>
<organism evidence="1 2">
    <name type="scientific">Amycolatopsis ultiminotia</name>
    <dbReference type="NCBI Taxonomy" id="543629"/>
    <lineage>
        <taxon>Bacteria</taxon>
        <taxon>Bacillati</taxon>
        <taxon>Actinomycetota</taxon>
        <taxon>Actinomycetes</taxon>
        <taxon>Pseudonocardiales</taxon>
        <taxon>Pseudonocardiaceae</taxon>
        <taxon>Amycolatopsis</taxon>
    </lineage>
</organism>
<sequence length="78" mass="8134">MWTVPLSAVKLRISLLLWGVPLELLPHAVSASVVLSSAPANSAARRLKGVMGVSLLTEGGQWVPSGTSSWMAVPQPTA</sequence>
<keyword evidence="2" id="KW-1185">Reference proteome</keyword>